<comment type="function">
    <text evidence="8">Mitochondrial GTPase that catalyzes the GTP-dependent ribosomal translocation step during translation elongation. During this step, the ribosome changes from the pre-translocational (PRE) to the post-translocational (POST) state as the newly formed A-site-bound peptidyl-tRNA and P-site-bound deacylated tRNA move to the P and E sites, respectively. Catalyzes the coordinated movement of the two tRNA molecules, the mRNA and conformational changes in the ribosome.</text>
</comment>
<dbReference type="InterPro" id="IPR020568">
    <property type="entry name" value="Ribosomal_Su5_D2-typ_SF"/>
</dbReference>
<dbReference type="AlphaFoldDB" id="A0A212F564"/>
<sequence length="748" mass="84434">MIHKRSKRFYVIRRAIDLSTTPGKRIELPKFSSYIKYAEHKELEKIRNIGISAHIDSGKTTLTERILFYTGRIDQMHEVRGKDNVGAVMDSMELERQRGITIQSAATYTIWKDHNINIIDTPGHVDFTVEVERALRVLDGAILVLCAVGGVQSQTLTVNRQMKRYNVPCVAFINKLDRMGSNPDRVLKQMRSKMNHNAAFLHLPMGLEKECKGILDLVEERAMYFEGDYGEIVRLDEVPQDRRAEVKEKRHELVEHLSNVDETLGEMFLEEKVPTNADIKQAVRRTTLKRTFTPVLMGTALKNKGVQPLLDAVLDYLPHPGEVENTALTGEKKGEANTIVLDPTRSDAKPFVGLAFKLEVSKFGQLTYLRCYQGMLKRGETIYNARTGRKVKISRLVRMHSNNMEEVNEVLSGDIFALFGVDCASGDTFVNDSKLQLSMESIHVPDPVVSMSIKPKNNKDRDNFSKAVARFTKEDPTFHFRYDSDNKETVVSGMGELHLEIYAQRMEREYGCPVELGKPKVAFRETMMSPCEFDYLHKKQSGGAGQFAKVTGIMEPLPPHQNTLLEFVDETIGTNVPKQFVPGVERGFIDTCQKGYLSGHKISGVKFRLQDGAHHIVDSSELAFFLAAKGAVKEVFEDGAWQILEPIMSVEAVMPDEFHGVVIGQLNKRGGIVTGTEGSEGWTTIYAEVPLNNMFGYAGELRSMTQGKGEFSMEYSRYSPCLPDVQEQLIRKYQEEMGLLPDQKKKKN</sequence>
<evidence type="ECO:0000256" key="4">
    <source>
        <dbReference type="ARBA" id="ARBA00022768"/>
    </source>
</evidence>
<feature type="binding site" evidence="8">
    <location>
        <begin position="120"/>
        <end position="124"/>
    </location>
    <ligand>
        <name>GTP</name>
        <dbReference type="ChEBI" id="CHEBI:37565"/>
    </ligand>
</feature>
<dbReference type="EMBL" id="AGBW02010235">
    <property type="protein sequence ID" value="OWR48878.1"/>
    <property type="molecule type" value="Genomic_DNA"/>
</dbReference>
<dbReference type="PROSITE" id="PS51722">
    <property type="entry name" value="G_TR_2"/>
    <property type="match status" value="1"/>
</dbReference>
<comment type="similarity">
    <text evidence="2">Belongs to the TRAFAC class translation factor GTPase superfamily. Classic translation factor GTPase family. EF-G/EF-2 subfamily.</text>
</comment>
<dbReference type="InterPro" id="IPR005225">
    <property type="entry name" value="Small_GTP-bd"/>
</dbReference>
<dbReference type="UniPathway" id="UPA00345"/>
<dbReference type="Pfam" id="PF00009">
    <property type="entry name" value="GTP_EFTU"/>
    <property type="match status" value="1"/>
</dbReference>
<dbReference type="GO" id="GO:0070125">
    <property type="term" value="P:mitochondrial translational elongation"/>
    <property type="evidence" value="ECO:0007669"/>
    <property type="project" value="UniProtKB-UniRule"/>
</dbReference>
<dbReference type="SUPFAM" id="SSF54980">
    <property type="entry name" value="EF-G C-terminal domain-like"/>
    <property type="match status" value="2"/>
</dbReference>
<dbReference type="InterPro" id="IPR009022">
    <property type="entry name" value="EFG_III"/>
</dbReference>
<keyword evidence="3 8" id="KW-0547">Nucleotide-binding</keyword>
<dbReference type="InterPro" id="IPR041095">
    <property type="entry name" value="EFG_II"/>
</dbReference>
<dbReference type="FunFam" id="3.40.50.300:FF:000539">
    <property type="entry name" value="Elongation factor G, mitochondrial"/>
    <property type="match status" value="1"/>
</dbReference>
<keyword evidence="6 8" id="KW-0496">Mitochondrion</keyword>
<dbReference type="PRINTS" id="PR00315">
    <property type="entry name" value="ELONGATNFCT"/>
</dbReference>
<keyword evidence="4 8" id="KW-0251">Elongation factor</keyword>
<dbReference type="InterPro" id="IPR000795">
    <property type="entry name" value="T_Tr_GTP-bd_dom"/>
</dbReference>
<dbReference type="GO" id="GO:0003746">
    <property type="term" value="F:translation elongation factor activity"/>
    <property type="evidence" value="ECO:0007669"/>
    <property type="project" value="UniProtKB-UniRule"/>
</dbReference>
<evidence type="ECO:0000256" key="8">
    <source>
        <dbReference type="HAMAP-Rule" id="MF_03061"/>
    </source>
</evidence>
<accession>A0A212F564</accession>
<dbReference type="Pfam" id="PF03764">
    <property type="entry name" value="EFG_IV"/>
    <property type="match status" value="1"/>
</dbReference>
<dbReference type="SUPFAM" id="SSF54211">
    <property type="entry name" value="Ribosomal protein S5 domain 2-like"/>
    <property type="match status" value="1"/>
</dbReference>
<feature type="binding site" evidence="8">
    <location>
        <begin position="53"/>
        <end position="60"/>
    </location>
    <ligand>
        <name>GTP</name>
        <dbReference type="ChEBI" id="CHEBI:37565"/>
    </ligand>
</feature>
<evidence type="ECO:0000256" key="2">
    <source>
        <dbReference type="ARBA" id="ARBA00005870"/>
    </source>
</evidence>
<keyword evidence="5 8" id="KW-0648">Protein biosynthesis</keyword>
<dbReference type="PROSITE" id="PS00301">
    <property type="entry name" value="G_TR_1"/>
    <property type="match status" value="1"/>
</dbReference>
<evidence type="ECO:0000313" key="11">
    <source>
        <dbReference type="Proteomes" id="UP000007151"/>
    </source>
</evidence>
<dbReference type="Pfam" id="PF00679">
    <property type="entry name" value="EFG_C"/>
    <property type="match status" value="1"/>
</dbReference>
<dbReference type="Gene3D" id="3.30.70.870">
    <property type="entry name" value="Elongation Factor G (Translational Gtpase), domain 3"/>
    <property type="match status" value="1"/>
</dbReference>
<dbReference type="SMART" id="SM00889">
    <property type="entry name" value="EFG_IV"/>
    <property type="match status" value="1"/>
</dbReference>
<dbReference type="InterPro" id="IPR035647">
    <property type="entry name" value="EFG_III/V"/>
</dbReference>
<evidence type="ECO:0000256" key="6">
    <source>
        <dbReference type="ARBA" id="ARBA00023128"/>
    </source>
</evidence>
<dbReference type="Proteomes" id="UP000007151">
    <property type="component" value="Unassembled WGS sequence"/>
</dbReference>
<dbReference type="NCBIfam" id="TIGR00484">
    <property type="entry name" value="EF-G"/>
    <property type="match status" value="1"/>
</dbReference>
<feature type="binding site" evidence="8">
    <location>
        <begin position="174"/>
        <end position="177"/>
    </location>
    <ligand>
        <name>GTP</name>
        <dbReference type="ChEBI" id="CHEBI:37565"/>
    </ligand>
</feature>
<dbReference type="GO" id="GO:0003924">
    <property type="term" value="F:GTPase activity"/>
    <property type="evidence" value="ECO:0007669"/>
    <property type="project" value="UniProtKB-UniRule"/>
</dbReference>
<dbReference type="Gene3D" id="3.40.50.300">
    <property type="entry name" value="P-loop containing nucleotide triphosphate hydrolases"/>
    <property type="match status" value="1"/>
</dbReference>
<dbReference type="InterPro" id="IPR005517">
    <property type="entry name" value="Transl_elong_EFG/EF2_IV"/>
</dbReference>
<dbReference type="InterPro" id="IPR031157">
    <property type="entry name" value="G_TR_CS"/>
</dbReference>
<dbReference type="InterPro" id="IPR004161">
    <property type="entry name" value="EFTu-like_2"/>
</dbReference>
<dbReference type="PANTHER" id="PTHR43636">
    <property type="entry name" value="ELONGATION FACTOR G, MITOCHONDRIAL"/>
    <property type="match status" value="1"/>
</dbReference>
<dbReference type="NCBIfam" id="TIGR00231">
    <property type="entry name" value="small_GTP"/>
    <property type="match status" value="1"/>
</dbReference>
<evidence type="ECO:0000256" key="7">
    <source>
        <dbReference type="ARBA" id="ARBA00023134"/>
    </source>
</evidence>
<dbReference type="InterPro" id="IPR047872">
    <property type="entry name" value="EFG_IV"/>
</dbReference>
<dbReference type="eggNOG" id="KOG0465">
    <property type="taxonomic scope" value="Eukaryota"/>
</dbReference>
<evidence type="ECO:0000256" key="1">
    <source>
        <dbReference type="ARBA" id="ARBA00004173"/>
    </source>
</evidence>
<dbReference type="Gene3D" id="3.30.70.240">
    <property type="match status" value="1"/>
</dbReference>
<dbReference type="KEGG" id="dpl:KGM_207642"/>
<dbReference type="CDD" id="cd16262">
    <property type="entry name" value="EFG_III"/>
    <property type="match status" value="1"/>
</dbReference>
<evidence type="ECO:0000256" key="5">
    <source>
        <dbReference type="ARBA" id="ARBA00022917"/>
    </source>
</evidence>
<dbReference type="Gene3D" id="2.40.30.10">
    <property type="entry name" value="Translation factors"/>
    <property type="match status" value="1"/>
</dbReference>
<reference evidence="10 11" key="1">
    <citation type="journal article" date="2011" name="Cell">
        <title>The monarch butterfly genome yields insights into long-distance migration.</title>
        <authorList>
            <person name="Zhan S."/>
            <person name="Merlin C."/>
            <person name="Boore J.L."/>
            <person name="Reppert S.M."/>
        </authorList>
    </citation>
    <scope>NUCLEOTIDE SEQUENCE [LARGE SCALE GENOMIC DNA]</scope>
    <source>
        <strain evidence="10">F-2</strain>
    </source>
</reference>
<evidence type="ECO:0000256" key="3">
    <source>
        <dbReference type="ARBA" id="ARBA00022741"/>
    </source>
</evidence>
<dbReference type="CDD" id="cd01886">
    <property type="entry name" value="EF-G"/>
    <property type="match status" value="1"/>
</dbReference>
<comment type="pathway">
    <text evidence="8">Protein biosynthesis; polypeptide chain elongation.</text>
</comment>
<protein>
    <recommendedName>
        <fullName evidence="8">Elongation factor G, mitochondrial</fullName>
        <shortName evidence="8">EF-Gmt</shortName>
    </recommendedName>
    <alternativeName>
        <fullName evidence="8">Elongation factor G 1, mitochondrial</fullName>
        <shortName evidence="8">mEF-G 1</shortName>
    </alternativeName>
    <alternativeName>
        <fullName evidence="8">Elongation factor G1</fullName>
    </alternativeName>
</protein>
<dbReference type="Gene3D" id="3.30.230.10">
    <property type="match status" value="1"/>
</dbReference>
<dbReference type="STRING" id="278856.A0A212F564"/>
<dbReference type="FunFam" id="2.40.30.10:FF:000022">
    <property type="entry name" value="Elongation factor G, mitochondrial"/>
    <property type="match status" value="1"/>
</dbReference>
<dbReference type="PANTHER" id="PTHR43636:SF2">
    <property type="entry name" value="ELONGATION FACTOR G, MITOCHONDRIAL"/>
    <property type="match status" value="1"/>
</dbReference>
<dbReference type="HAMAP" id="MF_00054_B">
    <property type="entry name" value="EF_G_EF_2_B"/>
    <property type="match status" value="1"/>
</dbReference>
<dbReference type="InterPro" id="IPR009000">
    <property type="entry name" value="Transl_B-barrel_sf"/>
</dbReference>
<dbReference type="FunFam" id="3.30.70.240:FF:000001">
    <property type="entry name" value="Elongation factor G"/>
    <property type="match status" value="1"/>
</dbReference>
<proteinExistence type="inferred from homology"/>
<comment type="subcellular location">
    <subcellularLocation>
        <location evidence="1 8">Mitochondrion</location>
    </subcellularLocation>
</comment>
<organism evidence="10 11">
    <name type="scientific">Danaus plexippus plexippus</name>
    <dbReference type="NCBI Taxonomy" id="278856"/>
    <lineage>
        <taxon>Eukaryota</taxon>
        <taxon>Metazoa</taxon>
        <taxon>Ecdysozoa</taxon>
        <taxon>Arthropoda</taxon>
        <taxon>Hexapoda</taxon>
        <taxon>Insecta</taxon>
        <taxon>Pterygota</taxon>
        <taxon>Neoptera</taxon>
        <taxon>Endopterygota</taxon>
        <taxon>Lepidoptera</taxon>
        <taxon>Glossata</taxon>
        <taxon>Ditrysia</taxon>
        <taxon>Papilionoidea</taxon>
        <taxon>Nymphalidae</taxon>
        <taxon>Danainae</taxon>
        <taxon>Danaini</taxon>
        <taxon>Danaina</taxon>
        <taxon>Danaus</taxon>
        <taxon>Danaus</taxon>
    </lineage>
</organism>
<dbReference type="Pfam" id="PF14492">
    <property type="entry name" value="EFG_III"/>
    <property type="match status" value="1"/>
</dbReference>
<dbReference type="InterPro" id="IPR027417">
    <property type="entry name" value="P-loop_NTPase"/>
</dbReference>
<keyword evidence="11" id="KW-1185">Reference proteome</keyword>
<dbReference type="SMART" id="SM00838">
    <property type="entry name" value="EFG_C"/>
    <property type="match status" value="1"/>
</dbReference>
<evidence type="ECO:0000313" key="10">
    <source>
        <dbReference type="EMBL" id="OWR48878.1"/>
    </source>
</evidence>
<dbReference type="CDD" id="cd01434">
    <property type="entry name" value="EFG_mtEFG1_IV"/>
    <property type="match status" value="1"/>
</dbReference>
<dbReference type="SUPFAM" id="SSF52540">
    <property type="entry name" value="P-loop containing nucleoside triphosphate hydrolases"/>
    <property type="match status" value="1"/>
</dbReference>
<dbReference type="CDD" id="cd04091">
    <property type="entry name" value="mtEFG1_II_like"/>
    <property type="match status" value="1"/>
</dbReference>
<comment type="caution">
    <text evidence="10">The sequence shown here is derived from an EMBL/GenBank/DDBJ whole genome shotgun (WGS) entry which is preliminary data.</text>
</comment>
<dbReference type="GO" id="GO:0005525">
    <property type="term" value="F:GTP binding"/>
    <property type="evidence" value="ECO:0007669"/>
    <property type="project" value="UniProtKB-UniRule"/>
</dbReference>
<dbReference type="GO" id="GO:0005739">
    <property type="term" value="C:mitochondrion"/>
    <property type="evidence" value="ECO:0007669"/>
    <property type="project" value="UniProtKB-SubCell"/>
</dbReference>
<dbReference type="InParanoid" id="A0A212F564"/>
<name>A0A212F564_DANPL</name>
<dbReference type="Pfam" id="PF03144">
    <property type="entry name" value="GTP_EFTU_D2"/>
    <property type="match status" value="1"/>
</dbReference>
<dbReference type="FunCoup" id="A0A212F564">
    <property type="interactions" value="1891"/>
</dbReference>
<dbReference type="InterPro" id="IPR004540">
    <property type="entry name" value="Transl_elong_EFG/EF2"/>
</dbReference>
<dbReference type="SUPFAM" id="SSF50447">
    <property type="entry name" value="Translation proteins"/>
    <property type="match status" value="1"/>
</dbReference>
<evidence type="ECO:0000259" key="9">
    <source>
        <dbReference type="PROSITE" id="PS51722"/>
    </source>
</evidence>
<dbReference type="FunFam" id="3.30.70.870:FF:000001">
    <property type="entry name" value="Elongation factor G"/>
    <property type="match status" value="1"/>
</dbReference>
<comment type="similarity">
    <text evidence="8">Belongs to the GTP-binding elongation factor family. EF-G/EF-2 subfamily.</text>
</comment>
<dbReference type="InterPro" id="IPR014721">
    <property type="entry name" value="Ribsml_uS5_D2-typ_fold_subgr"/>
</dbReference>
<dbReference type="FunFam" id="3.30.230.10:FF:000003">
    <property type="entry name" value="Elongation factor G"/>
    <property type="match status" value="1"/>
</dbReference>
<feature type="domain" description="Tr-type G" evidence="9">
    <location>
        <begin position="44"/>
        <end position="322"/>
    </location>
</feature>
<keyword evidence="7 8" id="KW-0342">GTP-binding</keyword>
<dbReference type="InterPro" id="IPR000640">
    <property type="entry name" value="EFG_V-like"/>
</dbReference>
<dbReference type="NCBIfam" id="NF009381">
    <property type="entry name" value="PRK12740.1-5"/>
    <property type="match status" value="1"/>
</dbReference>
<gene>
    <name evidence="10" type="ORF">KGM_207642</name>
</gene>